<gene>
    <name evidence="3" type="ORF">Ato02nite_035950</name>
</gene>
<keyword evidence="4" id="KW-1185">Reference proteome</keyword>
<dbReference type="InterPro" id="IPR010603">
    <property type="entry name" value="Znf_CppX_C4"/>
</dbReference>
<dbReference type="GO" id="GO:0051082">
    <property type="term" value="F:unfolded protein binding"/>
    <property type="evidence" value="ECO:0007669"/>
    <property type="project" value="UniProtKB-UniRule"/>
</dbReference>
<evidence type="ECO:0000313" key="3">
    <source>
        <dbReference type="EMBL" id="GIM91802.1"/>
    </source>
</evidence>
<dbReference type="InterPro" id="IPR059188">
    <property type="entry name" value="Znf_CLPX-like"/>
</dbReference>
<dbReference type="AlphaFoldDB" id="A0A919W0Y1"/>
<evidence type="ECO:0000259" key="2">
    <source>
        <dbReference type="PROSITE" id="PS51902"/>
    </source>
</evidence>
<dbReference type="EMBL" id="BOQN01000049">
    <property type="protein sequence ID" value="GIM91802.1"/>
    <property type="molecule type" value="Genomic_DNA"/>
</dbReference>
<feature type="binding site" evidence="1">
    <location>
        <position position="49"/>
    </location>
    <ligand>
        <name>Zn(2+)</name>
        <dbReference type="ChEBI" id="CHEBI:29105"/>
    </ligand>
</feature>
<keyword evidence="1" id="KW-0862">Zinc</keyword>
<accession>A0A919W0Y1</accession>
<proteinExistence type="inferred from homology"/>
<dbReference type="SMART" id="SM00994">
    <property type="entry name" value="zf-C4_ClpX"/>
    <property type="match status" value="1"/>
</dbReference>
<feature type="binding site" evidence="1">
    <location>
        <position position="24"/>
    </location>
    <ligand>
        <name>Zn(2+)</name>
        <dbReference type="ChEBI" id="CHEBI:29105"/>
    </ligand>
</feature>
<feature type="domain" description="ClpX-type ZB" evidence="2">
    <location>
        <begin position="12"/>
        <end position="65"/>
    </location>
</feature>
<organism evidence="3 4">
    <name type="scientific">Paractinoplanes toevensis</name>
    <dbReference type="NCBI Taxonomy" id="571911"/>
    <lineage>
        <taxon>Bacteria</taxon>
        <taxon>Bacillati</taxon>
        <taxon>Actinomycetota</taxon>
        <taxon>Actinomycetes</taxon>
        <taxon>Micromonosporales</taxon>
        <taxon>Micromonosporaceae</taxon>
        <taxon>Paractinoplanes</taxon>
    </lineage>
</organism>
<dbReference type="Proteomes" id="UP000677082">
    <property type="component" value="Unassembled WGS sequence"/>
</dbReference>
<dbReference type="PROSITE" id="PS51902">
    <property type="entry name" value="CLPX_ZB"/>
    <property type="match status" value="1"/>
</dbReference>
<dbReference type="SUPFAM" id="SSF57716">
    <property type="entry name" value="Glucocorticoid receptor-like (DNA-binding domain)"/>
    <property type="match status" value="1"/>
</dbReference>
<name>A0A919W0Y1_9ACTN</name>
<dbReference type="GO" id="GO:0046983">
    <property type="term" value="F:protein dimerization activity"/>
    <property type="evidence" value="ECO:0007669"/>
    <property type="project" value="UniProtKB-UniRule"/>
</dbReference>
<keyword evidence="1" id="KW-0479">Metal-binding</keyword>
<dbReference type="Pfam" id="PF06689">
    <property type="entry name" value="zf-C4_ClpX"/>
    <property type="match status" value="1"/>
</dbReference>
<feature type="binding site" evidence="1">
    <location>
        <position position="27"/>
    </location>
    <ligand>
        <name>Zn(2+)</name>
        <dbReference type="ChEBI" id="CHEBI:29105"/>
    </ligand>
</feature>
<dbReference type="Gene3D" id="6.20.220.10">
    <property type="entry name" value="ClpX chaperone, C4-type zinc finger domain"/>
    <property type="match status" value="1"/>
</dbReference>
<dbReference type="InterPro" id="IPR038366">
    <property type="entry name" value="Znf_CppX_C4_sf"/>
</dbReference>
<sequence>MPDKPLSPGDAMPSETNTAIQLSCSFCAKPSSDVEKVIAGPGVYICNECVGLCNDALRSEQPDPVESGTRLSAWEEGMADEQILDQLPRVAAVGAQTEASLQRLVTLLRQRKVTWARIGAALGITRQSAWERFSGEE</sequence>
<reference evidence="3 4" key="1">
    <citation type="submission" date="2021-03" db="EMBL/GenBank/DDBJ databases">
        <title>Whole genome shotgun sequence of Actinoplanes toevensis NBRC 105298.</title>
        <authorList>
            <person name="Komaki H."/>
            <person name="Tamura T."/>
        </authorList>
    </citation>
    <scope>NUCLEOTIDE SEQUENCE [LARGE SCALE GENOMIC DNA]</scope>
    <source>
        <strain evidence="3 4">NBRC 105298</strain>
    </source>
</reference>
<keyword evidence="1" id="KW-0143">Chaperone</keyword>
<feature type="binding site" evidence="1">
    <location>
        <position position="46"/>
    </location>
    <ligand>
        <name>Zn(2+)</name>
        <dbReference type="ChEBI" id="CHEBI:29105"/>
    </ligand>
</feature>
<evidence type="ECO:0000256" key="1">
    <source>
        <dbReference type="PROSITE-ProRule" id="PRU01250"/>
    </source>
</evidence>
<comment type="caution">
    <text evidence="3">The sequence shown here is derived from an EMBL/GenBank/DDBJ whole genome shotgun (WGS) entry which is preliminary data.</text>
</comment>
<dbReference type="GO" id="GO:0006457">
    <property type="term" value="P:protein folding"/>
    <property type="evidence" value="ECO:0007669"/>
    <property type="project" value="UniProtKB-UniRule"/>
</dbReference>
<evidence type="ECO:0000313" key="4">
    <source>
        <dbReference type="Proteomes" id="UP000677082"/>
    </source>
</evidence>
<protein>
    <recommendedName>
        <fullName evidence="2">ClpX-type ZB domain-containing protein</fullName>
    </recommendedName>
</protein>
<comment type="similarity">
    <text evidence="1">Belongs to the ClpX chaperone family.</text>
</comment>
<dbReference type="GO" id="GO:0008270">
    <property type="term" value="F:zinc ion binding"/>
    <property type="evidence" value="ECO:0007669"/>
    <property type="project" value="UniProtKB-UniRule"/>
</dbReference>